<dbReference type="EMBL" id="CP089982">
    <property type="protein sequence ID" value="WXA90265.1"/>
    <property type="molecule type" value="Genomic_DNA"/>
</dbReference>
<keyword evidence="4" id="KW-1185">Reference proteome</keyword>
<dbReference type="PANTHER" id="PTHR11895">
    <property type="entry name" value="TRANSAMIDASE"/>
    <property type="match status" value="1"/>
</dbReference>
<dbReference type="SUPFAM" id="SSF75304">
    <property type="entry name" value="Amidase signature (AS) enzymes"/>
    <property type="match status" value="1"/>
</dbReference>
<evidence type="ECO:0000313" key="4">
    <source>
        <dbReference type="Proteomes" id="UP001379533"/>
    </source>
</evidence>
<comment type="similarity">
    <text evidence="1">Belongs to the amidase family.</text>
</comment>
<organism evidence="3 4">
    <name type="scientific">Pendulispora brunnea</name>
    <dbReference type="NCBI Taxonomy" id="2905690"/>
    <lineage>
        <taxon>Bacteria</taxon>
        <taxon>Pseudomonadati</taxon>
        <taxon>Myxococcota</taxon>
        <taxon>Myxococcia</taxon>
        <taxon>Myxococcales</taxon>
        <taxon>Sorangiineae</taxon>
        <taxon>Pendulisporaceae</taxon>
        <taxon>Pendulispora</taxon>
    </lineage>
</organism>
<dbReference type="PANTHER" id="PTHR11895:SF7">
    <property type="entry name" value="GLUTAMYL-TRNA(GLN) AMIDOTRANSFERASE SUBUNIT A, MITOCHONDRIAL"/>
    <property type="match status" value="1"/>
</dbReference>
<gene>
    <name evidence="3" type="ORF">LZC95_27860</name>
</gene>
<dbReference type="Pfam" id="PF01425">
    <property type="entry name" value="Amidase"/>
    <property type="match status" value="1"/>
</dbReference>
<dbReference type="InterPro" id="IPR023631">
    <property type="entry name" value="Amidase_dom"/>
</dbReference>
<dbReference type="RefSeq" id="WP_394840878.1">
    <property type="nucleotide sequence ID" value="NZ_CP089982.1"/>
</dbReference>
<dbReference type="InterPro" id="IPR000120">
    <property type="entry name" value="Amidase"/>
</dbReference>
<evidence type="ECO:0000313" key="3">
    <source>
        <dbReference type="EMBL" id="WXA90265.1"/>
    </source>
</evidence>
<feature type="domain" description="Amidase" evidence="2">
    <location>
        <begin position="31"/>
        <end position="442"/>
    </location>
</feature>
<protein>
    <submittedName>
        <fullName evidence="3">Amidase</fullName>
    </submittedName>
</protein>
<accession>A0ABZ2JYC6</accession>
<reference evidence="3 4" key="1">
    <citation type="submission" date="2021-12" db="EMBL/GenBank/DDBJ databases">
        <title>Discovery of the Pendulisporaceae a myxobacterial family with distinct sporulation behavior and unique specialized metabolism.</title>
        <authorList>
            <person name="Garcia R."/>
            <person name="Popoff A."/>
            <person name="Bader C.D."/>
            <person name="Loehr J."/>
            <person name="Walesch S."/>
            <person name="Walt C."/>
            <person name="Boldt J."/>
            <person name="Bunk B."/>
            <person name="Haeckl F.J.F.P.J."/>
            <person name="Gunesch A.P."/>
            <person name="Birkelbach J."/>
            <person name="Nuebel U."/>
            <person name="Pietschmann T."/>
            <person name="Bach T."/>
            <person name="Mueller R."/>
        </authorList>
    </citation>
    <scope>NUCLEOTIDE SEQUENCE [LARGE SCALE GENOMIC DNA]</scope>
    <source>
        <strain evidence="3 4">MSr12523</strain>
    </source>
</reference>
<dbReference type="InterPro" id="IPR036928">
    <property type="entry name" value="AS_sf"/>
</dbReference>
<dbReference type="Gene3D" id="3.90.1300.10">
    <property type="entry name" value="Amidase signature (AS) domain"/>
    <property type="match status" value="1"/>
</dbReference>
<proteinExistence type="inferred from homology"/>
<dbReference type="Proteomes" id="UP001379533">
    <property type="component" value="Chromosome"/>
</dbReference>
<evidence type="ECO:0000259" key="2">
    <source>
        <dbReference type="Pfam" id="PF01425"/>
    </source>
</evidence>
<name>A0ABZ2JYC6_9BACT</name>
<evidence type="ECO:0000256" key="1">
    <source>
        <dbReference type="ARBA" id="ARBA00009199"/>
    </source>
</evidence>
<sequence>MSTGHDGALLAQLDATAQAELVARGELTATELLDACEARIAALEPLLNAIPTLDMGRARAQTPGAGPFRGVPFLVKDVVPYPGLRWSLGSRLMAHNTAPSSTPFSERLDAAGLVTIGKSATSEFGLLGSTETRLEGVTHNPWDLSLSAGGSSGGAVAAVAAGLVPMAHASDGGGSIRGPASMCGLFGFMPTRGRPVSSGYASSEFTDFVVDHCVSRSVRDSALFLSLIEENAVGFVREPSRGRLRIGAWTRTLSGGEPDPEVRRAHDRAVALLGELGHHVEEATPPAIDGAAMGDAFFLVGGAMVAGIVQMVASLRGEPVRPDELEPFAWWTAENFLRRGPAALAEARTIFATAERTYLEATARYDVVLTPTLAVLPWRLGHFSSFVPGEELMRRMREAMGYTPIHNVVGCPAMSVPLHFTDGGIPVGAHFAAARGQDSTLLALAYELEQARPWAARHAPFSCAKLLAT</sequence>